<evidence type="ECO:0000313" key="2">
    <source>
        <dbReference type="EMBL" id="EGG08705.1"/>
    </source>
</evidence>
<feature type="compositionally biased region" description="Low complexity" evidence="1">
    <location>
        <begin position="87"/>
        <end position="100"/>
    </location>
</feature>
<dbReference type="InParanoid" id="F4RG97"/>
<dbReference type="EMBL" id="GL883100">
    <property type="protein sequence ID" value="EGG08705.1"/>
    <property type="molecule type" value="Genomic_DNA"/>
</dbReference>
<feature type="compositionally biased region" description="Polar residues" evidence="1">
    <location>
        <begin position="101"/>
        <end position="130"/>
    </location>
</feature>
<keyword evidence="3" id="KW-1185">Reference proteome</keyword>
<proteinExistence type="predicted"/>
<dbReference type="VEuPathDB" id="FungiDB:MELLADRAFT_104814"/>
<name>F4RG97_MELLP</name>
<evidence type="ECO:0000313" key="3">
    <source>
        <dbReference type="Proteomes" id="UP000001072"/>
    </source>
</evidence>
<dbReference type="RefSeq" id="XP_007408291.1">
    <property type="nucleotide sequence ID" value="XM_007408229.1"/>
</dbReference>
<feature type="compositionally biased region" description="Polar residues" evidence="1">
    <location>
        <begin position="18"/>
        <end position="27"/>
    </location>
</feature>
<dbReference type="eggNOG" id="ENOG502SURS">
    <property type="taxonomic scope" value="Eukaryota"/>
</dbReference>
<feature type="region of interest" description="Disordered" evidence="1">
    <location>
        <begin position="1"/>
        <end position="61"/>
    </location>
</feature>
<gene>
    <name evidence="2" type="ORF">MELLADRAFT_104814</name>
</gene>
<dbReference type="Proteomes" id="UP000001072">
    <property type="component" value="Unassembled WGS sequence"/>
</dbReference>
<dbReference type="KEGG" id="mlr:MELLADRAFT_104814"/>
<evidence type="ECO:0000256" key="1">
    <source>
        <dbReference type="SAM" id="MobiDB-lite"/>
    </source>
</evidence>
<dbReference type="OrthoDB" id="2535448at2759"/>
<reference evidence="3" key="1">
    <citation type="journal article" date="2011" name="Proc. Natl. Acad. Sci. U.S.A.">
        <title>Obligate biotrophy features unraveled by the genomic analysis of rust fungi.</title>
        <authorList>
            <person name="Duplessis S."/>
            <person name="Cuomo C.A."/>
            <person name="Lin Y.-C."/>
            <person name="Aerts A."/>
            <person name="Tisserant E."/>
            <person name="Veneault-Fourrey C."/>
            <person name="Joly D.L."/>
            <person name="Hacquard S."/>
            <person name="Amselem J."/>
            <person name="Cantarel B.L."/>
            <person name="Chiu R."/>
            <person name="Coutinho P.M."/>
            <person name="Feau N."/>
            <person name="Field M."/>
            <person name="Frey P."/>
            <person name="Gelhaye E."/>
            <person name="Goldberg J."/>
            <person name="Grabherr M.G."/>
            <person name="Kodira C.D."/>
            <person name="Kohler A."/>
            <person name="Kuees U."/>
            <person name="Lindquist E.A."/>
            <person name="Lucas S.M."/>
            <person name="Mago R."/>
            <person name="Mauceli E."/>
            <person name="Morin E."/>
            <person name="Murat C."/>
            <person name="Pangilinan J.L."/>
            <person name="Park R."/>
            <person name="Pearson M."/>
            <person name="Quesneville H."/>
            <person name="Rouhier N."/>
            <person name="Sakthikumar S."/>
            <person name="Salamov A.A."/>
            <person name="Schmutz J."/>
            <person name="Selles B."/>
            <person name="Shapiro H."/>
            <person name="Tanguay P."/>
            <person name="Tuskan G.A."/>
            <person name="Henrissat B."/>
            <person name="Van de Peer Y."/>
            <person name="Rouze P."/>
            <person name="Ellis J.G."/>
            <person name="Dodds P.N."/>
            <person name="Schein J.E."/>
            <person name="Zhong S."/>
            <person name="Hamelin R.C."/>
            <person name="Grigoriev I.V."/>
            <person name="Szabo L.J."/>
            <person name="Martin F."/>
        </authorList>
    </citation>
    <scope>NUCLEOTIDE SEQUENCE [LARGE SCALE GENOMIC DNA]</scope>
    <source>
        <strain evidence="3">98AG31 / pathotype 3-4-7</strain>
    </source>
</reference>
<dbReference type="HOGENOM" id="CLU_498813_0_0_1"/>
<feature type="region of interest" description="Disordered" evidence="1">
    <location>
        <begin position="74"/>
        <end position="130"/>
    </location>
</feature>
<organism evidence="3">
    <name type="scientific">Melampsora larici-populina (strain 98AG31 / pathotype 3-4-7)</name>
    <name type="common">Poplar leaf rust fungus</name>
    <dbReference type="NCBI Taxonomy" id="747676"/>
    <lineage>
        <taxon>Eukaryota</taxon>
        <taxon>Fungi</taxon>
        <taxon>Dikarya</taxon>
        <taxon>Basidiomycota</taxon>
        <taxon>Pucciniomycotina</taxon>
        <taxon>Pucciniomycetes</taxon>
        <taxon>Pucciniales</taxon>
        <taxon>Melampsoraceae</taxon>
        <taxon>Melampsora</taxon>
    </lineage>
</organism>
<dbReference type="AlphaFoldDB" id="F4RG97"/>
<dbReference type="SUPFAM" id="SSF52047">
    <property type="entry name" value="RNI-like"/>
    <property type="match status" value="1"/>
</dbReference>
<accession>F4RG97</accession>
<evidence type="ECO:0008006" key="4">
    <source>
        <dbReference type="Google" id="ProtNLM"/>
    </source>
</evidence>
<protein>
    <recommendedName>
        <fullName evidence="4">F-box domain-containing protein</fullName>
    </recommendedName>
</protein>
<dbReference type="GeneID" id="18922402"/>
<sequence length="546" mass="60967">MSTPNHSEQEQPSKRIKSTLTPFTSPSLHDHPSAPAYRTRLRTRSNQTQSPSPSPSSQINLHHSTTTTHHLINLSQDPFPIDPALNPSPNRSPSSPSSSSFRTNCECQSTSPNQILNINPSRPQADQRNPSIINLPSELLEEISNHLSNEIPSLLSLSLTHSQLNWIALKTLYHSPYLDSRYTAWKLRTTLRNHEKLSKFIRVLDIDLNKLCKASMWASWHLQETGGAVVDVLSQCQNLIDLRLQMPKESSMFMQEFILPIRNLSNLQTFYKDLKPTQDLFNESFQSRINPPAWISMLQLLSMIGHLSTLKTLAIRGLGSSLSSKPIFKSQPISSFLINLIIVQTSIKERDLQQLLRYNSGLKSLTLIESTCISKRGLVEALQACGKSLEELIIGPGWWGKSDTSFPLDDVIGSLNSLKKLNVEGDLISPEFFKSTYQLNHQKTHQSLTRLNELKVKKSNTFKFRETLIGLKDMIKFHSTINPGLTSRGGVGTGGGLVGGGGGGEGEDGWVPPIKLIELENLGKLGWKKDEMSLVNEIYYPGTFVI</sequence>